<feature type="transmembrane region" description="Helical" evidence="7">
    <location>
        <begin position="271"/>
        <end position="294"/>
    </location>
</feature>
<feature type="transmembrane region" description="Helical" evidence="7">
    <location>
        <begin position="358"/>
        <end position="380"/>
    </location>
</feature>
<keyword evidence="5 7" id="KW-1133">Transmembrane helix</keyword>
<keyword evidence="4 7" id="KW-0812">Transmembrane</keyword>
<organism evidence="8 9">
    <name type="scientific">Eisenbergiella tayi</name>
    <dbReference type="NCBI Taxonomy" id="1432052"/>
    <lineage>
        <taxon>Bacteria</taxon>
        <taxon>Bacillati</taxon>
        <taxon>Bacillota</taxon>
        <taxon>Clostridia</taxon>
        <taxon>Lachnospirales</taxon>
        <taxon>Lachnospiraceae</taxon>
        <taxon>Eisenbergiella</taxon>
    </lineage>
</organism>
<dbReference type="InterPro" id="IPR048279">
    <property type="entry name" value="MdtK-like"/>
</dbReference>
<evidence type="ECO:0000256" key="3">
    <source>
        <dbReference type="ARBA" id="ARBA00022475"/>
    </source>
</evidence>
<keyword evidence="2" id="KW-0813">Transport</keyword>
<sequence length="443" mass="47894">MNQDFMRTKPILPLVLSMALPMMLSMLINSLYNIVDSMFVARLGEQALTSVSLVYPLQTLIVSIGVGFGVGINAAVAFFMGAGEKEKADRAASQGLFLSLVHGILLSVGTVICIPFFLPMFTADNRILAWGKEYAVIVLSFSVVVTVQIAFEKIYQSTGNMFVPMVCMAAGSITNIILDPVFIFGLGPVPRLEVKGAAIATAIGQVVTLLLYLIWYFKKDMGLSIKRAYMKPTADICRRVYMVGVPCSMTMGLPSLLITILNGFAAAFSPIYILILGVYFKLQSFIYLPANGIVQGMRPILSYNYGADERKRMKRIIQICGAMILAIMAVGMLLFLVFSGSIMKMFTVDAVTVREGALALRIISFGFVVSGVSVVCSGALEALGKGFASFLISALRYLALIVPAAYLGIRIAGVIGIWTAFPAAEALTAVASVIIFVICYKRK</sequence>
<proteinExistence type="predicted"/>
<keyword evidence="6 7" id="KW-0472">Membrane</keyword>
<evidence type="ECO:0000256" key="7">
    <source>
        <dbReference type="SAM" id="Phobius"/>
    </source>
</evidence>
<name>A0A1E3ALF4_9FIRM</name>
<feature type="transmembrane region" description="Helical" evidence="7">
    <location>
        <begin position="197"/>
        <end position="217"/>
    </location>
</feature>
<evidence type="ECO:0000313" key="8">
    <source>
        <dbReference type="EMBL" id="ODM08956.1"/>
    </source>
</evidence>
<dbReference type="InterPro" id="IPR052031">
    <property type="entry name" value="Membrane_Transporter-Flippase"/>
</dbReference>
<feature type="transmembrane region" description="Helical" evidence="7">
    <location>
        <begin position="387"/>
        <end position="409"/>
    </location>
</feature>
<dbReference type="NCBIfam" id="TIGR00797">
    <property type="entry name" value="matE"/>
    <property type="match status" value="1"/>
</dbReference>
<evidence type="ECO:0000256" key="2">
    <source>
        <dbReference type="ARBA" id="ARBA00022448"/>
    </source>
</evidence>
<dbReference type="InterPro" id="IPR002528">
    <property type="entry name" value="MATE_fam"/>
</dbReference>
<dbReference type="EMBL" id="MCGH01000001">
    <property type="protein sequence ID" value="ODM08956.1"/>
    <property type="molecule type" value="Genomic_DNA"/>
</dbReference>
<dbReference type="Pfam" id="PF01554">
    <property type="entry name" value="MatE"/>
    <property type="match status" value="2"/>
</dbReference>
<feature type="transmembrane region" description="Helical" evidence="7">
    <location>
        <begin position="12"/>
        <end position="35"/>
    </location>
</feature>
<evidence type="ECO:0000256" key="5">
    <source>
        <dbReference type="ARBA" id="ARBA00022989"/>
    </source>
</evidence>
<feature type="transmembrane region" description="Helical" evidence="7">
    <location>
        <begin position="315"/>
        <end position="338"/>
    </location>
</feature>
<protein>
    <submittedName>
        <fullName evidence="8">Multidrug export protein MepA</fullName>
    </submittedName>
</protein>
<dbReference type="GO" id="GO:0015297">
    <property type="term" value="F:antiporter activity"/>
    <property type="evidence" value="ECO:0007669"/>
    <property type="project" value="InterPro"/>
</dbReference>
<dbReference type="PATRIC" id="fig|1432052.4.peg.656"/>
<evidence type="ECO:0000313" key="9">
    <source>
        <dbReference type="Proteomes" id="UP000094067"/>
    </source>
</evidence>
<feature type="transmembrane region" description="Helical" evidence="7">
    <location>
        <begin position="163"/>
        <end position="185"/>
    </location>
</feature>
<evidence type="ECO:0000256" key="1">
    <source>
        <dbReference type="ARBA" id="ARBA00004651"/>
    </source>
</evidence>
<dbReference type="RefSeq" id="WP_069151170.1">
    <property type="nucleotide sequence ID" value="NZ_MCGH01000001.1"/>
</dbReference>
<accession>A0A1E3ALF4</accession>
<dbReference type="PANTHER" id="PTHR43549:SF2">
    <property type="entry name" value="MULTIDRUG RESISTANCE PROTEIN NORM-RELATED"/>
    <property type="match status" value="1"/>
</dbReference>
<feature type="transmembrane region" description="Helical" evidence="7">
    <location>
        <begin position="55"/>
        <end position="83"/>
    </location>
</feature>
<dbReference type="GO" id="GO:0042910">
    <property type="term" value="F:xenobiotic transmembrane transporter activity"/>
    <property type="evidence" value="ECO:0007669"/>
    <property type="project" value="InterPro"/>
</dbReference>
<comment type="subcellular location">
    <subcellularLocation>
        <location evidence="1">Cell membrane</location>
        <topology evidence="1">Multi-pass membrane protein</topology>
    </subcellularLocation>
</comment>
<dbReference type="PIRSF" id="PIRSF006603">
    <property type="entry name" value="DinF"/>
    <property type="match status" value="1"/>
</dbReference>
<dbReference type="AlphaFoldDB" id="A0A1E3ALF4"/>
<feature type="transmembrane region" description="Helical" evidence="7">
    <location>
        <begin position="134"/>
        <end position="151"/>
    </location>
</feature>
<reference evidence="8 9" key="1">
    <citation type="submission" date="2016-07" db="EMBL/GenBank/DDBJ databases">
        <title>Characterization of isolates of Eisenbergiella tayi derived from blood cultures, using whole genome sequencing.</title>
        <authorList>
            <person name="Burdz T."/>
            <person name="Wiebe D."/>
            <person name="Huynh C."/>
            <person name="Bernard K."/>
        </authorList>
    </citation>
    <scope>NUCLEOTIDE SEQUENCE [LARGE SCALE GENOMIC DNA]</scope>
    <source>
        <strain evidence="8 9">NML 110608</strain>
    </source>
</reference>
<dbReference type="GO" id="GO:0005886">
    <property type="term" value="C:plasma membrane"/>
    <property type="evidence" value="ECO:0007669"/>
    <property type="project" value="UniProtKB-SubCell"/>
</dbReference>
<gene>
    <name evidence="8" type="primary">mepA_6</name>
    <name evidence="8" type="ORF">BEI61_00585</name>
</gene>
<feature type="transmembrane region" description="Helical" evidence="7">
    <location>
        <begin position="240"/>
        <end position="265"/>
    </location>
</feature>
<evidence type="ECO:0000256" key="4">
    <source>
        <dbReference type="ARBA" id="ARBA00022692"/>
    </source>
</evidence>
<comment type="caution">
    <text evidence="8">The sequence shown here is derived from an EMBL/GenBank/DDBJ whole genome shotgun (WGS) entry which is preliminary data.</text>
</comment>
<evidence type="ECO:0000256" key="6">
    <source>
        <dbReference type="ARBA" id="ARBA00023136"/>
    </source>
</evidence>
<keyword evidence="3" id="KW-1003">Cell membrane</keyword>
<dbReference type="Proteomes" id="UP000094067">
    <property type="component" value="Unassembled WGS sequence"/>
</dbReference>
<feature type="transmembrane region" description="Helical" evidence="7">
    <location>
        <begin position="95"/>
        <end position="122"/>
    </location>
</feature>
<feature type="transmembrane region" description="Helical" evidence="7">
    <location>
        <begin position="415"/>
        <end position="440"/>
    </location>
</feature>
<dbReference type="PANTHER" id="PTHR43549">
    <property type="entry name" value="MULTIDRUG RESISTANCE PROTEIN YPNP-RELATED"/>
    <property type="match status" value="1"/>
</dbReference>